<dbReference type="Pfam" id="PF18441">
    <property type="entry name" value="Hen1_Lam_C"/>
    <property type="match status" value="1"/>
</dbReference>
<dbReference type="Proteomes" id="UP000631114">
    <property type="component" value="Unassembled WGS sequence"/>
</dbReference>
<evidence type="ECO:0000313" key="5">
    <source>
        <dbReference type="EMBL" id="KAF9601378.1"/>
    </source>
</evidence>
<reference evidence="5 6" key="1">
    <citation type="submission" date="2020-10" db="EMBL/GenBank/DDBJ databases">
        <title>The Coptis chinensis genome and diversification of protoberbering-type alkaloids.</title>
        <authorList>
            <person name="Wang B."/>
            <person name="Shu S."/>
            <person name="Song C."/>
            <person name="Liu Y."/>
        </authorList>
    </citation>
    <scope>NUCLEOTIDE SEQUENCE [LARGE SCALE GENOMIC DNA]</scope>
    <source>
        <strain evidence="5">HL-2020</strain>
        <tissue evidence="5">Leaf</tissue>
    </source>
</reference>
<name>A0A835HQQ3_9MAGN</name>
<proteinExistence type="predicted"/>
<evidence type="ECO:0000313" key="6">
    <source>
        <dbReference type="Proteomes" id="UP000631114"/>
    </source>
</evidence>
<dbReference type="Pfam" id="PF24995">
    <property type="entry name" value="DSRM_2"/>
    <property type="match status" value="1"/>
</dbReference>
<gene>
    <name evidence="5" type="ORF">IFM89_019231</name>
</gene>
<sequence length="488" mass="54102">MHQAGAMEVGETPAVVLKNPPPNPKTIIYQKYGQNAKYTMKEVLESVQNGCPGLPLQKGPCLYRCTLELPELSITSEPFKRKKDAMQAVSKLAIEKLGIQTAKSNLTVPEACDELISRVSYLFSDETPYSQEARQALLDQNVFSVEDIVVEALYVPCSVGNPIEPIYLNVSSNQYYLDVIAQKLGLPDSSHVLVSRTFGKASSEMRFYFSAPNISLELDSTSNLSNAKETGYPDATLNARACYLSGQDIHGDAILASIGYTRRSTGFLHESISVGTYYRMLVGRLPDGGYKLSREAILAADLPLAFTNRSNWRGSSPRDLLCAFCRQNWLSEPEFSTVSIDDSAQSSKIPETCKKLKVSEPSKEVHENGVIRDANDVESAIKGGTFMCEVKMLSRNQELILEYKLQGSFRRQNDAIQNAALRVLSWLNEYFKQPNVSIEKWSSSRDGGGIHVYPQKLKQGISVVSICSQCSAEQCTSEMHFTGIKVHR</sequence>
<dbReference type="EMBL" id="JADFTS010000006">
    <property type="protein sequence ID" value="KAF9601378.1"/>
    <property type="molecule type" value="Genomic_DNA"/>
</dbReference>
<dbReference type="OrthoDB" id="2154311at2759"/>
<evidence type="ECO:0000259" key="4">
    <source>
        <dbReference type="Pfam" id="PF24995"/>
    </source>
</evidence>
<dbReference type="InterPro" id="IPR040813">
    <property type="entry name" value="Hen1_Lam_C"/>
</dbReference>
<evidence type="ECO:0000259" key="2">
    <source>
        <dbReference type="Pfam" id="PF17842"/>
    </source>
</evidence>
<feature type="domain" description="Small RNA 2'-O-methyltransferase Hen1 La-motif C-terminal" evidence="3">
    <location>
        <begin position="149"/>
        <end position="283"/>
    </location>
</feature>
<dbReference type="AlphaFoldDB" id="A0A835HQQ3"/>
<evidence type="ECO:0000259" key="3">
    <source>
        <dbReference type="Pfam" id="PF18441"/>
    </source>
</evidence>
<protein>
    <submittedName>
        <fullName evidence="5">Uncharacterized protein</fullName>
    </submittedName>
</protein>
<dbReference type="Gene3D" id="3.30.160.20">
    <property type="match status" value="1"/>
</dbReference>
<dbReference type="InterPro" id="IPR056755">
    <property type="entry name" value="DSRM_2"/>
</dbReference>
<comment type="caution">
    <text evidence="5">The sequence shown here is derived from an EMBL/GenBank/DDBJ whole genome shotgun (WGS) entry which is preliminary data.</text>
</comment>
<evidence type="ECO:0000256" key="1">
    <source>
        <dbReference type="ARBA" id="ARBA00022884"/>
    </source>
</evidence>
<keyword evidence="1" id="KW-0694">RNA-binding</keyword>
<feature type="domain" description="dsRNA binding" evidence="4">
    <location>
        <begin position="29"/>
        <end position="98"/>
    </location>
</feature>
<organism evidence="5 6">
    <name type="scientific">Coptis chinensis</name>
    <dbReference type="NCBI Taxonomy" id="261450"/>
    <lineage>
        <taxon>Eukaryota</taxon>
        <taxon>Viridiplantae</taxon>
        <taxon>Streptophyta</taxon>
        <taxon>Embryophyta</taxon>
        <taxon>Tracheophyta</taxon>
        <taxon>Spermatophyta</taxon>
        <taxon>Magnoliopsida</taxon>
        <taxon>Ranunculales</taxon>
        <taxon>Ranunculaceae</taxon>
        <taxon>Coptidoideae</taxon>
        <taxon>Coptis</taxon>
    </lineage>
</organism>
<keyword evidence="6" id="KW-1185">Reference proteome</keyword>
<dbReference type="Pfam" id="PF17842">
    <property type="entry name" value="dsRBD2"/>
    <property type="match status" value="1"/>
</dbReference>
<feature type="domain" description="HEN1 double-stranded RNA binding" evidence="2">
    <location>
        <begin position="286"/>
        <end position="431"/>
    </location>
</feature>
<accession>A0A835HQQ3</accession>
<dbReference type="InterPro" id="IPR040870">
    <property type="entry name" value="HEN1_dsRBD2"/>
</dbReference>